<dbReference type="AlphaFoldDB" id="A0A6P8GG78"/>
<dbReference type="InterPro" id="IPR011989">
    <property type="entry name" value="ARM-like"/>
</dbReference>
<feature type="compositionally biased region" description="Polar residues" evidence="1">
    <location>
        <begin position="218"/>
        <end position="227"/>
    </location>
</feature>
<dbReference type="KEGG" id="char:105904189"/>
<dbReference type="PANTHER" id="PTHR21356:SF1">
    <property type="entry name" value="ARMADILLO REPEAT-CONTAINING PROTEIN 2"/>
    <property type="match status" value="1"/>
</dbReference>
<reference evidence="3" key="1">
    <citation type="submission" date="2025-08" db="UniProtKB">
        <authorList>
            <consortium name="RefSeq"/>
        </authorList>
    </citation>
    <scope>IDENTIFICATION</scope>
</reference>
<dbReference type="OrthoDB" id="247006at2759"/>
<feature type="compositionally biased region" description="Polar residues" evidence="1">
    <location>
        <begin position="18"/>
        <end position="41"/>
    </location>
</feature>
<dbReference type="PANTHER" id="PTHR21356">
    <property type="entry name" value="ARMADILLO REPEAT CONTAINING 2"/>
    <property type="match status" value="1"/>
</dbReference>
<sequence length="847" mass="93676">MERRRETRKPFYRVPGASNKTSAEIVQEARQSLRTLRTQRPFTPLDEHRQLFGEGSSRPRDGRPPSAFSLHARNFEAPDSRPGSGTRLSPLDHKPRLPAAALDGGALEEAVALPKPPTEQTEGRKGLGVTRARLLRAGSNTRLPPVSSHMEVRKPEDCESPTHRSVSFTERLGTGAPPSARAAAAKETEQAESSLPHPQLHGPSTYRGEISLPDRSDSNTQATTCGTRTDKEVGDGDGSGTGSDVTEDSFWNSMVSPVLQEFEAVVTGGSPSEEVVRRLCDECSRLHGALHERGMLGRRLRKRATLLRSLFRLIDLGSDQLNLLLAKLILALKVSGNNLLNICKLIFKISRSASNDALFHNNSIIDSLLSVLRSEDVSVCGEALLYCVATLKFLSGNSALRRLLLEKDCIGILSQLTHRFTHPPSDRDSAGPTHTTTGHILVQLTATLRNMADLSESRPPFLSNGVLAELTTVLDHHHGDPDICTNVARIFSKLSSYNECCLALAEVPQVWRIFIDLLGKHSKKQDLVVRLLFTLGNLAARCPEARECIYEERGGVNTLLRLFYLYQEPRVAPQASSGVHRLGASEREDVLVKLIRVLANISIHPTAGTALAASEECVELLLKVLEQGSVELSEELMVNAAATINNLSFYQGESSVVRRRHTRISHLVLLKLLLSCSMAAVLEATRVFGNLSQIPDVRHFIMEQKVHQFVVTLLDSKSSDVCFSACGVLINLSAEPHNRHTLRQEGVIQKLGDCLRDFGPCDWQLAGLLCQTLWNCTEENMENETEELLHTLSMYLDEEEALSWSADSAMRELHQACWELDFRPVAQRLRRRILGQVTLSEPIREPS</sequence>
<feature type="region of interest" description="Disordered" evidence="1">
    <location>
        <begin position="1"/>
        <end position="98"/>
    </location>
</feature>
<evidence type="ECO:0000256" key="1">
    <source>
        <dbReference type="SAM" id="MobiDB-lite"/>
    </source>
</evidence>
<accession>A0A6P8GG78</accession>
<feature type="region of interest" description="Disordered" evidence="1">
    <location>
        <begin position="112"/>
        <end position="247"/>
    </location>
</feature>
<dbReference type="GeneID" id="105904189"/>
<dbReference type="InterPro" id="IPR000225">
    <property type="entry name" value="Armadillo"/>
</dbReference>
<dbReference type="InterPro" id="IPR038905">
    <property type="entry name" value="ARMC2"/>
</dbReference>
<dbReference type="InterPro" id="IPR016024">
    <property type="entry name" value="ARM-type_fold"/>
</dbReference>
<feature type="compositionally biased region" description="Basic and acidic residues" evidence="1">
    <location>
        <begin position="45"/>
        <end position="63"/>
    </location>
</feature>
<protein>
    <submittedName>
        <fullName evidence="3">Armadillo repeat-containing protein 2 isoform X1</fullName>
    </submittedName>
</protein>
<evidence type="ECO:0000313" key="2">
    <source>
        <dbReference type="Proteomes" id="UP000515152"/>
    </source>
</evidence>
<name>A0A6P8GG78_CLUHA</name>
<dbReference type="SMART" id="SM00185">
    <property type="entry name" value="ARM"/>
    <property type="match status" value="5"/>
</dbReference>
<feature type="compositionally biased region" description="Basic and acidic residues" evidence="1">
    <location>
        <begin position="150"/>
        <end position="162"/>
    </location>
</feature>
<proteinExistence type="predicted"/>
<dbReference type="RefSeq" id="XP_031438128.1">
    <property type="nucleotide sequence ID" value="XM_031582268.1"/>
</dbReference>
<dbReference type="Proteomes" id="UP000515152">
    <property type="component" value="Chromosome 15"/>
</dbReference>
<gene>
    <name evidence="3" type="primary">armc2</name>
</gene>
<dbReference type="GO" id="GO:0007288">
    <property type="term" value="P:sperm axoneme assembly"/>
    <property type="evidence" value="ECO:0007669"/>
    <property type="project" value="TreeGrafter"/>
</dbReference>
<dbReference type="Gene3D" id="1.25.10.10">
    <property type="entry name" value="Leucine-rich Repeat Variant"/>
    <property type="match status" value="2"/>
</dbReference>
<organism evidence="2 3">
    <name type="scientific">Clupea harengus</name>
    <name type="common">Atlantic herring</name>
    <dbReference type="NCBI Taxonomy" id="7950"/>
    <lineage>
        <taxon>Eukaryota</taxon>
        <taxon>Metazoa</taxon>
        <taxon>Chordata</taxon>
        <taxon>Craniata</taxon>
        <taxon>Vertebrata</taxon>
        <taxon>Euteleostomi</taxon>
        <taxon>Actinopterygii</taxon>
        <taxon>Neopterygii</taxon>
        <taxon>Teleostei</taxon>
        <taxon>Clupei</taxon>
        <taxon>Clupeiformes</taxon>
        <taxon>Clupeoidei</taxon>
        <taxon>Clupeidae</taxon>
        <taxon>Clupea</taxon>
    </lineage>
</organism>
<dbReference type="SUPFAM" id="SSF48371">
    <property type="entry name" value="ARM repeat"/>
    <property type="match status" value="1"/>
</dbReference>
<evidence type="ECO:0000313" key="3">
    <source>
        <dbReference type="RefSeq" id="XP_031438128.1"/>
    </source>
</evidence>
<keyword evidence="2" id="KW-1185">Reference proteome</keyword>
<dbReference type="CTD" id="84071"/>